<proteinExistence type="predicted"/>
<accession>I8HZL8</accession>
<sequence length="89" mass="10303">MGIQAGLMPRTQLVPISVPLLLEAVALRLVRGRRKVGSERLGRFEVRRRCRRCQRLREQQQRRGKQGRQACAREAVWAPHPHEKAADQK</sequence>
<dbReference type="Proteomes" id="UP000003704">
    <property type="component" value="Unassembled WGS sequence"/>
</dbReference>
<organism evidence="2 3">
    <name type="scientific">Hydrocarboniphaga effusa AP103</name>
    <dbReference type="NCBI Taxonomy" id="1172194"/>
    <lineage>
        <taxon>Bacteria</taxon>
        <taxon>Pseudomonadati</taxon>
        <taxon>Pseudomonadota</taxon>
        <taxon>Gammaproteobacteria</taxon>
        <taxon>Nevskiales</taxon>
        <taxon>Nevskiaceae</taxon>
        <taxon>Hydrocarboniphaga</taxon>
    </lineage>
</organism>
<evidence type="ECO:0000313" key="3">
    <source>
        <dbReference type="Proteomes" id="UP000003704"/>
    </source>
</evidence>
<keyword evidence="3" id="KW-1185">Reference proteome</keyword>
<comment type="caution">
    <text evidence="2">The sequence shown here is derived from an EMBL/GenBank/DDBJ whole genome shotgun (WGS) entry which is preliminary data.</text>
</comment>
<dbReference type="STRING" id="1172194.WQQ_26280"/>
<feature type="region of interest" description="Disordered" evidence="1">
    <location>
        <begin position="59"/>
        <end position="89"/>
    </location>
</feature>
<dbReference type="EMBL" id="AKGD01000002">
    <property type="protein sequence ID" value="EIT69046.1"/>
    <property type="molecule type" value="Genomic_DNA"/>
</dbReference>
<dbReference type="AlphaFoldDB" id="I8HZL8"/>
<name>I8HZL8_9GAMM</name>
<feature type="compositionally biased region" description="Basic and acidic residues" evidence="1">
    <location>
        <begin position="80"/>
        <end position="89"/>
    </location>
</feature>
<evidence type="ECO:0000313" key="2">
    <source>
        <dbReference type="EMBL" id="EIT69046.1"/>
    </source>
</evidence>
<gene>
    <name evidence="2" type="ORF">WQQ_26280</name>
</gene>
<protein>
    <submittedName>
        <fullName evidence="2">Uncharacterized protein</fullName>
    </submittedName>
</protein>
<evidence type="ECO:0000256" key="1">
    <source>
        <dbReference type="SAM" id="MobiDB-lite"/>
    </source>
</evidence>
<reference evidence="2 3" key="1">
    <citation type="journal article" date="2012" name="J. Bacteriol.">
        <title>Genome Sequence of n-Alkane-Degrading Hydrocarboniphaga effusa Strain AP103T (ATCC BAA-332T).</title>
        <authorList>
            <person name="Chang H.K."/>
            <person name="Zylstra G.J."/>
            <person name="Chae J.C."/>
        </authorList>
    </citation>
    <scope>NUCLEOTIDE SEQUENCE [LARGE SCALE GENOMIC DNA]</scope>
    <source>
        <strain evidence="2 3">AP103</strain>
    </source>
</reference>